<protein>
    <submittedName>
        <fullName evidence="1">Uncharacterized protein</fullName>
    </submittedName>
</protein>
<dbReference type="AlphaFoldDB" id="A0A1W6MUA4"/>
<dbReference type="KEGG" id="mbry:B1812_08420"/>
<proteinExistence type="predicted"/>
<dbReference type="Proteomes" id="UP000193978">
    <property type="component" value="Chromosome"/>
</dbReference>
<evidence type="ECO:0000313" key="1">
    <source>
        <dbReference type="EMBL" id="ARN81096.1"/>
    </source>
</evidence>
<evidence type="ECO:0000313" key="2">
    <source>
        <dbReference type="Proteomes" id="UP000193978"/>
    </source>
</evidence>
<sequence length="113" mass="11802">MTGLGVTFVPTQTGNVLITVTGEGRSNTAGNGFGVELLYGSGKIPGNGAELAGTSTTSINVRNLSANTQIPFTLNYWLSGLSVGKSYWLDLGQRAMTAGKINLYDLGITVIEM</sequence>
<name>A0A1W6MUA4_9HYPH</name>
<dbReference type="EMBL" id="CP019948">
    <property type="protein sequence ID" value="ARN81096.1"/>
    <property type="molecule type" value="Genomic_DNA"/>
</dbReference>
<gene>
    <name evidence="1" type="ORF">B1812_08420</name>
</gene>
<organism evidence="1 2">
    <name type="scientific">Methylocystis bryophila</name>
    <dbReference type="NCBI Taxonomy" id="655015"/>
    <lineage>
        <taxon>Bacteria</taxon>
        <taxon>Pseudomonadati</taxon>
        <taxon>Pseudomonadota</taxon>
        <taxon>Alphaproteobacteria</taxon>
        <taxon>Hyphomicrobiales</taxon>
        <taxon>Methylocystaceae</taxon>
        <taxon>Methylocystis</taxon>
    </lineage>
</organism>
<reference evidence="1 2" key="1">
    <citation type="submission" date="2017-02" db="EMBL/GenBank/DDBJ databases">
        <authorList>
            <person name="Peterson S.W."/>
        </authorList>
    </citation>
    <scope>NUCLEOTIDE SEQUENCE [LARGE SCALE GENOMIC DNA]</scope>
    <source>
        <strain evidence="1 2">S285</strain>
    </source>
</reference>
<keyword evidence="2" id="KW-1185">Reference proteome</keyword>
<accession>A0A1W6MUA4</accession>